<comment type="caution">
    <text evidence="15">The sequence shown here is derived from an EMBL/GenBank/DDBJ whole genome shotgun (WGS) entry which is preliminary data.</text>
</comment>
<dbReference type="GO" id="GO:0003899">
    <property type="term" value="F:DNA-directed RNA polymerase activity"/>
    <property type="evidence" value="ECO:0007669"/>
    <property type="project" value="UniProtKB-EC"/>
</dbReference>
<keyword evidence="4 12" id="KW-0808">Transferase</keyword>
<dbReference type="EMBL" id="QKKF02025464">
    <property type="protein sequence ID" value="RZF36893.1"/>
    <property type="molecule type" value="Genomic_DNA"/>
</dbReference>
<keyword evidence="5 12" id="KW-0548">Nucleotidyltransferase</keyword>
<dbReference type="GO" id="GO:0006390">
    <property type="term" value="P:mitochondrial transcription"/>
    <property type="evidence" value="ECO:0007669"/>
    <property type="project" value="TreeGrafter"/>
</dbReference>
<dbReference type="InterPro" id="IPR046950">
    <property type="entry name" value="DNA-dir_Rpol_C_phage-type"/>
</dbReference>
<evidence type="ECO:0000256" key="4">
    <source>
        <dbReference type="ARBA" id="ARBA00022679"/>
    </source>
</evidence>
<evidence type="ECO:0000256" key="9">
    <source>
        <dbReference type="ARBA" id="ARBA00048552"/>
    </source>
</evidence>
<evidence type="ECO:0000313" key="16">
    <source>
        <dbReference type="Proteomes" id="UP000291343"/>
    </source>
</evidence>
<organism evidence="15 16">
    <name type="scientific">Laodelphax striatellus</name>
    <name type="common">Small brown planthopper</name>
    <name type="synonym">Delphax striatella</name>
    <dbReference type="NCBI Taxonomy" id="195883"/>
    <lineage>
        <taxon>Eukaryota</taxon>
        <taxon>Metazoa</taxon>
        <taxon>Ecdysozoa</taxon>
        <taxon>Arthropoda</taxon>
        <taxon>Hexapoda</taxon>
        <taxon>Insecta</taxon>
        <taxon>Pterygota</taxon>
        <taxon>Neoptera</taxon>
        <taxon>Paraneoptera</taxon>
        <taxon>Hemiptera</taxon>
        <taxon>Auchenorrhyncha</taxon>
        <taxon>Fulgoroidea</taxon>
        <taxon>Delphacidae</taxon>
        <taxon>Criomorphinae</taxon>
        <taxon>Laodelphax</taxon>
    </lineage>
</organism>
<evidence type="ECO:0000256" key="6">
    <source>
        <dbReference type="ARBA" id="ARBA00022946"/>
    </source>
</evidence>
<dbReference type="GO" id="GO:0001018">
    <property type="term" value="F:mitochondrial promoter sequence-specific DNA binding"/>
    <property type="evidence" value="ECO:0007669"/>
    <property type="project" value="TreeGrafter"/>
</dbReference>
<evidence type="ECO:0000313" key="15">
    <source>
        <dbReference type="EMBL" id="RZF36893.1"/>
    </source>
</evidence>
<evidence type="ECO:0000256" key="3">
    <source>
        <dbReference type="ARBA" id="ARBA00022478"/>
    </source>
</evidence>
<dbReference type="PROSITE" id="PS00900">
    <property type="entry name" value="RNA_POL_PHAGE_1"/>
    <property type="match status" value="1"/>
</dbReference>
<keyword evidence="7" id="KW-0496">Mitochondrion</keyword>
<dbReference type="SMART" id="SM01311">
    <property type="entry name" value="RPOL_N"/>
    <property type="match status" value="1"/>
</dbReference>
<comment type="function">
    <text evidence="12">DNA-dependent RNA polymerase catalyzes the transcription of DNA into RNA using the four ribonucleoside triphosphates as substrates.</text>
</comment>
<evidence type="ECO:0000256" key="7">
    <source>
        <dbReference type="ARBA" id="ARBA00023128"/>
    </source>
</evidence>
<dbReference type="FunFam" id="1.10.150.20:FF:000031">
    <property type="entry name" value="DNA-directed RNA polymerase"/>
    <property type="match status" value="1"/>
</dbReference>
<dbReference type="Pfam" id="PF00940">
    <property type="entry name" value="RNA_pol"/>
    <property type="match status" value="1"/>
</dbReference>
<dbReference type="InterPro" id="IPR043502">
    <property type="entry name" value="DNA/RNA_pol_sf"/>
</dbReference>
<proteinExistence type="inferred from homology"/>
<comment type="subcellular location">
    <subcellularLocation>
        <location evidence="1">Mitochondrion</location>
    </subcellularLocation>
</comment>
<dbReference type="AlphaFoldDB" id="A0A482WTR2"/>
<dbReference type="STRING" id="195883.A0A482WTR2"/>
<reference evidence="15 16" key="1">
    <citation type="journal article" date="2017" name="Gigascience">
        <title>Genome sequence of the small brown planthopper, Laodelphax striatellus.</title>
        <authorList>
            <person name="Zhu J."/>
            <person name="Jiang F."/>
            <person name="Wang X."/>
            <person name="Yang P."/>
            <person name="Bao Y."/>
            <person name="Zhao W."/>
            <person name="Wang W."/>
            <person name="Lu H."/>
            <person name="Wang Q."/>
            <person name="Cui N."/>
            <person name="Li J."/>
            <person name="Chen X."/>
            <person name="Luo L."/>
            <person name="Yu J."/>
            <person name="Kang L."/>
            <person name="Cui F."/>
        </authorList>
    </citation>
    <scope>NUCLEOTIDE SEQUENCE [LARGE SCALE GENOMIC DNA]</scope>
    <source>
        <strain evidence="15">Lst14</strain>
    </source>
</reference>
<comment type="subunit">
    <text evidence="11">Homodimer. Component of the mitochondrial transcription initiation complex, composed at least of TFB2M, TFAM and POLRMT. In this complex TFAM recruits POLRMT to the promoter whereas TFB2M induces structural changes in POLRMT to enable promoter opening and trapping of the DNA non-template strand. Upon metabolic stress, forms a complex composed of FOXO3, SIRT3 and mitochondrial RNA polymerase POLRMT; the complex is recruited to mtDNA in a SIRT3-dependent manner. Also forms a complex composed of FOXO3, SIRT3, TFAM and POLRMT. Interacts with TFB1M and TFB2M, leading to the stimulation of transcription. Interacts with TEFM. Interacts with MTRES1.</text>
</comment>
<comment type="function">
    <text evidence="10">DNA-dependent RNA polymerase catalyzes the transcription of mitochondrial DNA into RNA using the four ribonucleoside triphosphates as substrates. Component of the mitochondrial transcription initiation complex, composed at least of TFB2M, TFAM and POLRMT that is required for basal transcription of mitochondrial DNA. In this complex, TFAM recruits POLRMT to a specific promoter whereas TFB2M induces structural changes in POLRMT to enable promoter opening and trapping of the DNA non-template strand. Has DNA primase activity. Catalyzes the synthesis of short RNA primers that are necessary for the initiation of lagging-strand DNA synthesis from the origin of light-strand DNA replication (OriL).</text>
</comment>
<dbReference type="InterPro" id="IPR029262">
    <property type="entry name" value="RPOL_N"/>
</dbReference>
<keyword evidence="8 12" id="KW-0804">Transcription</keyword>
<evidence type="ECO:0000256" key="10">
    <source>
        <dbReference type="ARBA" id="ARBA00057821"/>
    </source>
</evidence>
<dbReference type="InterPro" id="IPR011990">
    <property type="entry name" value="TPR-like_helical_dom_sf"/>
</dbReference>
<evidence type="ECO:0000259" key="14">
    <source>
        <dbReference type="SMART" id="SM01311"/>
    </source>
</evidence>
<evidence type="ECO:0000256" key="8">
    <source>
        <dbReference type="ARBA" id="ARBA00023163"/>
    </source>
</evidence>
<dbReference type="Gene3D" id="1.10.150.20">
    <property type="entry name" value="5' to 3' exonuclease, C-terminal subdomain"/>
    <property type="match status" value="1"/>
</dbReference>
<comment type="similarity">
    <text evidence="2 12">Belongs to the phage and mitochondrial RNA polymerase family.</text>
</comment>
<dbReference type="InterPro" id="IPR002092">
    <property type="entry name" value="DNA-dir_Rpol_phage-type"/>
</dbReference>
<dbReference type="InParanoid" id="A0A482WTR2"/>
<dbReference type="FunFam" id="1.10.1320.10:FF:000002">
    <property type="entry name" value="DNA-directed RNA polymerase"/>
    <property type="match status" value="1"/>
</dbReference>
<comment type="catalytic activity">
    <reaction evidence="9 12">
        <text>RNA(n) + a ribonucleoside 5'-triphosphate = RNA(n+1) + diphosphate</text>
        <dbReference type="Rhea" id="RHEA:21248"/>
        <dbReference type="Rhea" id="RHEA-COMP:14527"/>
        <dbReference type="Rhea" id="RHEA-COMP:17342"/>
        <dbReference type="ChEBI" id="CHEBI:33019"/>
        <dbReference type="ChEBI" id="CHEBI:61557"/>
        <dbReference type="ChEBI" id="CHEBI:140395"/>
        <dbReference type="EC" id="2.7.7.6"/>
    </reaction>
</comment>
<dbReference type="Gene3D" id="1.10.287.280">
    <property type="match status" value="1"/>
</dbReference>
<keyword evidence="6" id="KW-0809">Transit peptide</keyword>
<feature type="region of interest" description="Disordered" evidence="13">
    <location>
        <begin position="178"/>
        <end position="203"/>
    </location>
</feature>
<evidence type="ECO:0000256" key="13">
    <source>
        <dbReference type="SAM" id="MobiDB-lite"/>
    </source>
</evidence>
<evidence type="ECO:0000256" key="2">
    <source>
        <dbReference type="ARBA" id="ARBA00009493"/>
    </source>
</evidence>
<dbReference type="PROSITE" id="PS00489">
    <property type="entry name" value="RNA_POL_PHAGE_2"/>
    <property type="match status" value="1"/>
</dbReference>
<evidence type="ECO:0000256" key="1">
    <source>
        <dbReference type="ARBA" id="ARBA00004173"/>
    </source>
</evidence>
<keyword evidence="3 12" id="KW-0240">DNA-directed RNA polymerase</keyword>
<evidence type="ECO:0000256" key="5">
    <source>
        <dbReference type="ARBA" id="ARBA00022695"/>
    </source>
</evidence>
<dbReference type="EC" id="2.7.7.6" evidence="12"/>
<feature type="domain" description="DNA-directed RNA polymerase N-terminal" evidence="14">
    <location>
        <begin position="414"/>
        <end position="735"/>
    </location>
</feature>
<dbReference type="SUPFAM" id="SSF56672">
    <property type="entry name" value="DNA/RNA polymerases"/>
    <property type="match status" value="1"/>
</dbReference>
<dbReference type="Gene3D" id="1.25.40.10">
    <property type="entry name" value="Tetratricopeptide repeat domain"/>
    <property type="match status" value="1"/>
</dbReference>
<accession>A0A482WTR2</accession>
<sequence length="1271" mass="145273">MYNISKLRSLRFYSHNFVPKTSSALLLRSCTFCKCITSKTIPGVLDSINILSKGLRHHSTSYNLACITSELNKRRRFRQQKRKYAELLEILSSGSHSETTARVKNLKANDVSQLAENPNITLEQVHELRKNSPPISVSQNHFPEEAFPPVGAINENDIVAEEHEFGETVAENEMEKTLLSVDEPIEPQVDTSDKKEKKRSKKKQKDIVREDLAKIKLRELKMAGKLESLNSVLLAYIDACVSCGFLNRALATLNFYVKRGGIRSVKPTDVRITDTLLAGFASKGKIEKFEEVWGIARSLNLTPSYNSFSARLECLIRSQPRNLQMDISNTIYDMENLNYNLDGLFENCTFLGDQRNLVLEAIHLVDPSYRPKVLPTDICYTCELLKHLNEKNSSSLVSATEGILDAEIIREMVHEQLQNEIQGTVVVKSVEKRAEPTALVLAYRKKLDNLKKLWERSIMRGMERDISALNSAQTNMKTNKYATLFPYLKVLDPEEYKDIIMQEIIKLAEGSEAFSPTTVQLYRDLGKKVRSRYVVKFKQQQGVLEKSQLIYRNYCDWYADPNCREYLSNNSRHEWQQQVHMNQEGSSVYVEDKKWPNAVLIGIGKFLYNIILHDIKIDVNCLKVAENKTNEHYLPAFYLIFRRQSNRSVEEVKPHPLLSKLLRATQQEELKFDVNLVPMLCPPMPWTSVDSGGYLVVKSDLIRLPFQAVQQNDRMREVPPNQLYPSLDALNQLGNTPWRVNSPMLDVIIEIFNSGGSSKLDIPEPPSSCPAPEPITQEMSSFERFKAYRQRIALKRKKSEMYSLWCDALYRLSLANHFRDRIFWLPHNMDFRGRVYPCPPHLNHLGSDMARSLLCFGKGKPLGPNGLDWLKTHLVNLTGLKKKESVGSRLAYANEIIEDIIDSANNPLTGRMWWAESEVPWQTLACCMEIRNALECADGPSSYVCHFPVHQDGSCNGLQHYAALGRDRAGAESVNLSSSEVPQDVYSCVAAIVERERAKDAAKGVEVANVLEGFIQRKVIKQTVMTTVYGVTRYGAKLQIGKQLKDIDSFPKDFIWVASLYLASKTFESLREMFTSTREIQDWFTECARLVSQIRGQNVEYVTPLGLPVVQPYTRHKKIGNVNLLKRLDTANEYFTVDKFERPNVMKQKNAFPPNFIHSLDSCHMMLTSLHCEQSGITYVSVHDCFWTHPCTVHIMNKICREQFVALHSEPILEDLSNFLMDKFGYSDEELSDLRNKVKETKVKVNSVLQQLPNTGDFKLENVLNSTYFFS</sequence>
<dbReference type="Pfam" id="PF14700">
    <property type="entry name" value="RPOL_N"/>
    <property type="match status" value="1"/>
</dbReference>
<dbReference type="FunCoup" id="A0A482WTR2">
    <property type="interactions" value="1009"/>
</dbReference>
<dbReference type="SMR" id="A0A482WTR2"/>
<dbReference type="InterPro" id="IPR037159">
    <property type="entry name" value="RNA_POL_N_sf"/>
</dbReference>
<protein>
    <recommendedName>
        <fullName evidence="12">DNA-directed RNA polymerase</fullName>
        <ecNumber evidence="12">2.7.7.6</ecNumber>
    </recommendedName>
</protein>
<dbReference type="PANTHER" id="PTHR10102">
    <property type="entry name" value="DNA-DIRECTED RNA POLYMERASE, MITOCHONDRIAL"/>
    <property type="match status" value="1"/>
</dbReference>
<evidence type="ECO:0000256" key="11">
    <source>
        <dbReference type="ARBA" id="ARBA00063316"/>
    </source>
</evidence>
<dbReference type="PANTHER" id="PTHR10102:SF0">
    <property type="entry name" value="DNA-DIRECTED RNA POLYMERASE, MITOCHONDRIAL"/>
    <property type="match status" value="1"/>
</dbReference>
<gene>
    <name evidence="15" type="ORF">LSTR_LSTR004581</name>
</gene>
<dbReference type="GO" id="GO:0071897">
    <property type="term" value="P:DNA biosynthetic process"/>
    <property type="evidence" value="ECO:0007669"/>
    <property type="project" value="UniProtKB-ARBA"/>
</dbReference>
<dbReference type="OrthoDB" id="276422at2759"/>
<dbReference type="Gene3D" id="1.10.1320.10">
    <property type="entry name" value="DNA-directed RNA polymerase, N-terminal domain"/>
    <property type="match status" value="1"/>
</dbReference>
<keyword evidence="16" id="KW-1185">Reference proteome</keyword>
<name>A0A482WTR2_LAOST</name>
<dbReference type="GO" id="GO:0034245">
    <property type="term" value="C:mitochondrial DNA-directed RNA polymerase complex"/>
    <property type="evidence" value="ECO:0007669"/>
    <property type="project" value="TreeGrafter"/>
</dbReference>
<dbReference type="FunFam" id="1.10.287.280:FF:000001">
    <property type="entry name" value="DNA-directed RNA polymerase"/>
    <property type="match status" value="1"/>
</dbReference>
<evidence type="ECO:0000256" key="12">
    <source>
        <dbReference type="RuleBase" id="RU003805"/>
    </source>
</evidence>
<dbReference type="Proteomes" id="UP000291343">
    <property type="component" value="Unassembled WGS sequence"/>
</dbReference>